<keyword evidence="1" id="KW-0328">Glycosyltransferase</keyword>
<dbReference type="EMBL" id="BONW01000039">
    <property type="protein sequence ID" value="GIG91643.1"/>
    <property type="molecule type" value="Genomic_DNA"/>
</dbReference>
<feature type="domain" description="Glycosyl transferase family 1" evidence="3">
    <location>
        <begin position="302"/>
        <end position="459"/>
    </location>
</feature>
<evidence type="ECO:0000313" key="6">
    <source>
        <dbReference type="Proteomes" id="UP000646749"/>
    </source>
</evidence>
<dbReference type="PANTHER" id="PTHR45947">
    <property type="entry name" value="SULFOQUINOVOSYL TRANSFERASE SQD2"/>
    <property type="match status" value="1"/>
</dbReference>
<dbReference type="SUPFAM" id="SSF53756">
    <property type="entry name" value="UDP-Glycosyltransferase/glycogen phosphorylase"/>
    <property type="match status" value="2"/>
</dbReference>
<protein>
    <recommendedName>
        <fullName evidence="7">Glycosyl transferase family 1</fullName>
    </recommendedName>
</protein>
<accession>A0ABQ4EA85</accession>
<evidence type="ECO:0000256" key="2">
    <source>
        <dbReference type="ARBA" id="ARBA00022679"/>
    </source>
</evidence>
<dbReference type="PANTHER" id="PTHR45947:SF3">
    <property type="entry name" value="SULFOQUINOVOSYL TRANSFERASE SQD2"/>
    <property type="match status" value="1"/>
</dbReference>
<keyword evidence="6" id="KW-1185">Reference proteome</keyword>
<dbReference type="InterPro" id="IPR001296">
    <property type="entry name" value="Glyco_trans_1"/>
</dbReference>
<dbReference type="RefSeq" id="WP_203870000.1">
    <property type="nucleotide sequence ID" value="NZ_BONW01000039.1"/>
</dbReference>
<name>A0ABQ4EA85_9ACTN</name>
<evidence type="ECO:0000256" key="1">
    <source>
        <dbReference type="ARBA" id="ARBA00022676"/>
    </source>
</evidence>
<sequence length="868" mass="95649">MAPPARRPRLAVIVGNAITGDSRVQKTAISAARAGWEVLLIGAGRGRAVKSTMGAVQVVRVGVGAHMRAKQKGHKLRRIVTQFGIADKEALARTRAANQTWVRQTTARMGRMRATEGRSAAVNAIAVPASRALGALVRARRMTHQLRVRAFQWEQRYQASPTGQWAKDWPYLLDLDLAFGPAIEEFKPDVIHANDITMIGTAAQSVARMRARGEKVRWLYDAHEYVTGVDWPEPLQASAFAALEKEFIRFADAVVTVSPEIAELLRKDYKLKKTPLVVRNVPIRETVNTGRDTYSVRRACGLEPDVPLLVYSGWLAAERGLGVAVNALPELPEFHLAIVSGRTSPELTTLLEKADQLGVRQRIHVVPYVPQHAVPDYLSSADLGLICSKRTLNYEISLPTKLAEYLHGRLPVVVSDVKTLSAYVRKHKVGEVFRSDDAASFVATVTHAMANRKQLADAITEEILEDLSWETQSAGLMQLYQQISGITPPNPRPEVRWSLTEQPVPVAGPATEPGPLPRWRPLDHTKVRLGLGPANYAGQLATFAQAICRSNAEVSAEVVMVKTSPTLLYPADVYVDQARLPDLDCQLEQVQRAIGRYTHLVADAFLPFFGHLNGNNIEGDLPALHRAKIKVALLGHGSEVRHPKRHLARHEFSLFRDAPDGYVERYTVRAERNRKVAEETGLPLFVTTPDLLDDLPWATWAPLVVDLDAWATDEPIMERARPVVLHGPSKRWTKGTDRILPVLNDLHERGAIELRLAENVAWKDMADLVKTSDIVIDQFTTGSYGTFAVEAMAAGKPVVAYLSESVAGTVGTTPPIVNATPANLRQVLESLLDDRAGTARRGAESIAYVREYHDGRRTAQAFAGFLAS</sequence>
<evidence type="ECO:0008006" key="7">
    <source>
        <dbReference type="Google" id="ProtNLM"/>
    </source>
</evidence>
<feature type="domain" description="Glycosyltransferase subfamily 4-like N-terminal" evidence="4">
    <location>
        <begin position="115"/>
        <end position="278"/>
    </location>
</feature>
<dbReference type="Pfam" id="PF13579">
    <property type="entry name" value="Glyco_trans_4_4"/>
    <property type="match status" value="1"/>
</dbReference>
<dbReference type="Proteomes" id="UP000646749">
    <property type="component" value="Unassembled WGS sequence"/>
</dbReference>
<reference evidence="5 6" key="1">
    <citation type="submission" date="2021-01" db="EMBL/GenBank/DDBJ databases">
        <title>Whole genome shotgun sequence of Plantactinospora endophytica NBRC 110450.</title>
        <authorList>
            <person name="Komaki H."/>
            <person name="Tamura T."/>
        </authorList>
    </citation>
    <scope>NUCLEOTIDE SEQUENCE [LARGE SCALE GENOMIC DNA]</scope>
    <source>
        <strain evidence="5 6">NBRC 110450</strain>
    </source>
</reference>
<dbReference type="Pfam" id="PF00534">
    <property type="entry name" value="Glycos_transf_1"/>
    <property type="match status" value="1"/>
</dbReference>
<evidence type="ECO:0000259" key="3">
    <source>
        <dbReference type="Pfam" id="PF00534"/>
    </source>
</evidence>
<dbReference type="Gene3D" id="3.40.50.2000">
    <property type="entry name" value="Glycogen Phosphorylase B"/>
    <property type="match status" value="3"/>
</dbReference>
<dbReference type="InterPro" id="IPR028098">
    <property type="entry name" value="Glyco_trans_4-like_N"/>
</dbReference>
<evidence type="ECO:0000259" key="4">
    <source>
        <dbReference type="Pfam" id="PF13579"/>
    </source>
</evidence>
<organism evidence="5 6">
    <name type="scientific">Plantactinospora endophytica</name>
    <dbReference type="NCBI Taxonomy" id="673535"/>
    <lineage>
        <taxon>Bacteria</taxon>
        <taxon>Bacillati</taxon>
        <taxon>Actinomycetota</taxon>
        <taxon>Actinomycetes</taxon>
        <taxon>Micromonosporales</taxon>
        <taxon>Micromonosporaceae</taxon>
        <taxon>Plantactinospora</taxon>
    </lineage>
</organism>
<dbReference type="CDD" id="cd03801">
    <property type="entry name" value="GT4_PimA-like"/>
    <property type="match status" value="1"/>
</dbReference>
<keyword evidence="2" id="KW-0808">Transferase</keyword>
<evidence type="ECO:0000313" key="5">
    <source>
        <dbReference type="EMBL" id="GIG91643.1"/>
    </source>
</evidence>
<comment type="caution">
    <text evidence="5">The sequence shown here is derived from an EMBL/GenBank/DDBJ whole genome shotgun (WGS) entry which is preliminary data.</text>
</comment>
<dbReference type="InterPro" id="IPR050194">
    <property type="entry name" value="Glycosyltransferase_grp1"/>
</dbReference>
<proteinExistence type="predicted"/>
<gene>
    <name evidence="5" type="ORF">Pen02_65790</name>
</gene>